<reference evidence="2" key="2">
    <citation type="submission" date="2025-08" db="UniProtKB">
        <authorList>
            <consortium name="RefSeq"/>
        </authorList>
    </citation>
    <scope>IDENTIFICATION</scope>
    <source>
        <tissue evidence="2">Leaves</tissue>
    </source>
</reference>
<dbReference type="Gene3D" id="3.60.10.10">
    <property type="entry name" value="Endonuclease/exonuclease/phosphatase"/>
    <property type="match status" value="1"/>
</dbReference>
<dbReference type="SUPFAM" id="SSF56219">
    <property type="entry name" value="DNase I-like"/>
    <property type="match status" value="1"/>
</dbReference>
<dbReference type="GeneID" id="113735335"/>
<dbReference type="PANTHER" id="PTHR33710">
    <property type="entry name" value="BNAC02G09200D PROTEIN"/>
    <property type="match status" value="1"/>
</dbReference>
<dbReference type="RefSeq" id="XP_027118155.1">
    <property type="nucleotide sequence ID" value="XM_027262354.1"/>
</dbReference>
<accession>A0A6P6WS60</accession>
<dbReference type="Proteomes" id="UP001652660">
    <property type="component" value="Chromosome 3c"/>
</dbReference>
<dbReference type="OrthoDB" id="1935929at2759"/>
<sequence>MEAFREALRDANLYDLGFRGSRYTWVRDRSPTYRICERFDRAVASPEWRSLFPTTIVRHLSSSWSDHAPICISIKYTVSAFNNKRRRRETRKFEQLWLGDEECERKLVENWHGMGAGDPVASLVSCAEKNSIGSNDQESLGYKKVTETLIISITKPVSEE</sequence>
<proteinExistence type="predicted"/>
<dbReference type="InterPro" id="IPR036691">
    <property type="entry name" value="Endo/exonu/phosph_ase_sf"/>
</dbReference>
<gene>
    <name evidence="2" type="primary">LOC113735335</name>
</gene>
<evidence type="ECO:0000313" key="2">
    <source>
        <dbReference type="RefSeq" id="XP_027118155.1"/>
    </source>
</evidence>
<keyword evidence="1" id="KW-1185">Reference proteome</keyword>
<dbReference type="AlphaFoldDB" id="A0A6P6WS60"/>
<organism evidence="1 2">
    <name type="scientific">Coffea arabica</name>
    <name type="common">Arabian coffee</name>
    <dbReference type="NCBI Taxonomy" id="13443"/>
    <lineage>
        <taxon>Eukaryota</taxon>
        <taxon>Viridiplantae</taxon>
        <taxon>Streptophyta</taxon>
        <taxon>Embryophyta</taxon>
        <taxon>Tracheophyta</taxon>
        <taxon>Spermatophyta</taxon>
        <taxon>Magnoliopsida</taxon>
        <taxon>eudicotyledons</taxon>
        <taxon>Gunneridae</taxon>
        <taxon>Pentapetalae</taxon>
        <taxon>asterids</taxon>
        <taxon>lamiids</taxon>
        <taxon>Gentianales</taxon>
        <taxon>Rubiaceae</taxon>
        <taxon>Ixoroideae</taxon>
        <taxon>Gardenieae complex</taxon>
        <taxon>Bertiereae - Coffeeae clade</taxon>
        <taxon>Coffeeae</taxon>
        <taxon>Coffea</taxon>
    </lineage>
</organism>
<dbReference type="PANTHER" id="PTHR33710:SF71">
    <property type="entry name" value="ENDONUCLEASE_EXONUCLEASE_PHOSPHATASE DOMAIN-CONTAINING PROTEIN"/>
    <property type="match status" value="1"/>
</dbReference>
<reference evidence="1" key="1">
    <citation type="journal article" date="2025" name="Foods">
        <title>Unveiling the Microbial Signatures of Arabica Coffee Cherries: Insights into Ripeness Specific Diversity, Functional Traits, and Implications for Quality and Safety.</title>
        <authorList>
            <consortium name="RefSeq"/>
            <person name="Tenea G.N."/>
            <person name="Cifuentes V."/>
            <person name="Reyes P."/>
            <person name="Cevallos-Vallejos M."/>
        </authorList>
    </citation>
    <scope>NUCLEOTIDE SEQUENCE [LARGE SCALE GENOMIC DNA]</scope>
</reference>
<protein>
    <submittedName>
        <fullName evidence="2">Uncharacterized protein</fullName>
    </submittedName>
</protein>
<evidence type="ECO:0000313" key="1">
    <source>
        <dbReference type="Proteomes" id="UP001652660"/>
    </source>
</evidence>
<name>A0A6P6WS60_COFAR</name>